<dbReference type="Proteomes" id="UP000593567">
    <property type="component" value="Unassembled WGS sequence"/>
</dbReference>
<dbReference type="PANTHER" id="PTHR31909">
    <property type="entry name" value="CHROMOSOME 20 ORF85 FAMILY MEMBER"/>
    <property type="match status" value="1"/>
</dbReference>
<comment type="caution">
    <text evidence="1">The sequence shown here is derived from an EMBL/GenBank/DDBJ whole genome shotgun (WGS) entry which is preliminary data.</text>
</comment>
<dbReference type="Pfam" id="PF14945">
    <property type="entry name" value="LLC1"/>
    <property type="match status" value="1"/>
</dbReference>
<proteinExistence type="predicted"/>
<reference evidence="1" key="1">
    <citation type="submission" date="2020-06" db="EMBL/GenBank/DDBJ databases">
        <title>Draft genome of Bugula neritina, a colonial animal packing powerful symbionts and potential medicines.</title>
        <authorList>
            <person name="Rayko M."/>
        </authorList>
    </citation>
    <scope>NUCLEOTIDE SEQUENCE [LARGE SCALE GENOMIC DNA]</scope>
    <source>
        <strain evidence="1">Kwan_BN1</strain>
    </source>
</reference>
<dbReference type="OrthoDB" id="10031946at2759"/>
<name>A0A7J7J571_BUGNE</name>
<evidence type="ECO:0000313" key="2">
    <source>
        <dbReference type="Proteomes" id="UP000593567"/>
    </source>
</evidence>
<accession>A0A7J7J571</accession>
<dbReference type="EMBL" id="VXIV02003142">
    <property type="protein sequence ID" value="KAF6020864.1"/>
    <property type="molecule type" value="Genomic_DNA"/>
</dbReference>
<dbReference type="PANTHER" id="PTHR31909:SF3">
    <property type="entry name" value="SIMILAR TO PROTEIN C20ORF85 HOMOLOG"/>
    <property type="match status" value="1"/>
</dbReference>
<keyword evidence="2" id="KW-1185">Reference proteome</keyword>
<protein>
    <submittedName>
        <fullName evidence="1">C20orf85</fullName>
    </submittedName>
</protein>
<evidence type="ECO:0000313" key="1">
    <source>
        <dbReference type="EMBL" id="KAF6020864.1"/>
    </source>
</evidence>
<sequence length="133" mass="15447">MTDTQGLQVAKCNFVANDEIWKDHVHMEKEAAKKWPGNWDFLKTKYTDLVKDDFPERNTKVKELPAHLKLPPITPVEKYIKVLPSPHPFPRTTTSLYGWRSGSYDHRLERYGGYARSKGALIKQLNWPHEAIS</sequence>
<dbReference type="AlphaFoldDB" id="A0A7J7J571"/>
<gene>
    <name evidence="1" type="ORF">EB796_020852</name>
</gene>
<dbReference type="InterPro" id="IPR020339">
    <property type="entry name" value="C20orf85-like"/>
</dbReference>
<organism evidence="1 2">
    <name type="scientific">Bugula neritina</name>
    <name type="common">Brown bryozoan</name>
    <name type="synonym">Sertularia neritina</name>
    <dbReference type="NCBI Taxonomy" id="10212"/>
    <lineage>
        <taxon>Eukaryota</taxon>
        <taxon>Metazoa</taxon>
        <taxon>Spiralia</taxon>
        <taxon>Lophotrochozoa</taxon>
        <taxon>Bryozoa</taxon>
        <taxon>Gymnolaemata</taxon>
        <taxon>Cheilostomatida</taxon>
        <taxon>Flustrina</taxon>
        <taxon>Buguloidea</taxon>
        <taxon>Bugulidae</taxon>
        <taxon>Bugula</taxon>
    </lineage>
</organism>